<feature type="transmembrane region" description="Helical" evidence="2">
    <location>
        <begin position="334"/>
        <end position="354"/>
    </location>
</feature>
<sequence>MRLVDAQTAWRRIQIQGRKMNVTQPLIVMVFVVSTLVGSSYGQEENHQNSRVEEGQFNDRGRMKRFSQRGQDRRGHGSQRGPGSKGTPGPMGWGNRKPEQSEFQSETGFLFVNGKVLSPPYRVAWEDEQIALNDELVDANPRDWRLRPGTIAASLQMDAIVVVDGGWVETYLAPTEQGEWLLKSFAGTPEEQLQAKAELKSLLPEKAYENLQFNAPDSDLVSHAQEVLVQLDEVENTNNGQVAAVRRMERVSYPLTMFGMILTVVAFGHLLSTRPEAVSAGINATPQAMQMVVRSIAFVVLLSALDLIWTILAWQAGQMKELNPIASQFIDNPIQLVCFKAIATFAGAALLVGLRQYRQAQLASWWMCLVCTVLTFRWLTFHSMMMG</sequence>
<keyword evidence="2" id="KW-0472">Membrane</keyword>
<proteinExistence type="predicted"/>
<feature type="transmembrane region" description="Helical" evidence="2">
    <location>
        <begin position="366"/>
        <end position="385"/>
    </location>
</feature>
<dbReference type="Proteomes" id="UP000317243">
    <property type="component" value="Unassembled WGS sequence"/>
</dbReference>
<keyword evidence="5" id="KW-1185">Reference proteome</keyword>
<feature type="domain" description="DUF5658" evidence="3">
    <location>
        <begin position="298"/>
        <end position="376"/>
    </location>
</feature>
<evidence type="ECO:0000259" key="3">
    <source>
        <dbReference type="Pfam" id="PF18902"/>
    </source>
</evidence>
<evidence type="ECO:0000256" key="2">
    <source>
        <dbReference type="SAM" id="Phobius"/>
    </source>
</evidence>
<name>A0A5C5WBV0_9PLAN</name>
<feature type="compositionally biased region" description="Basic and acidic residues" evidence="1">
    <location>
        <begin position="44"/>
        <end position="61"/>
    </location>
</feature>
<keyword evidence="2" id="KW-1133">Transmembrane helix</keyword>
<dbReference type="Pfam" id="PF18902">
    <property type="entry name" value="DUF5658"/>
    <property type="match status" value="1"/>
</dbReference>
<dbReference type="InterPro" id="IPR043717">
    <property type="entry name" value="DUF5658"/>
</dbReference>
<dbReference type="AlphaFoldDB" id="A0A5C5WBV0"/>
<accession>A0A5C5WBV0</accession>
<feature type="region of interest" description="Disordered" evidence="1">
    <location>
        <begin position="42"/>
        <end position="99"/>
    </location>
</feature>
<protein>
    <recommendedName>
        <fullName evidence="3">DUF5658 domain-containing protein</fullName>
    </recommendedName>
</protein>
<feature type="transmembrane region" description="Helical" evidence="2">
    <location>
        <begin position="21"/>
        <end position="41"/>
    </location>
</feature>
<feature type="transmembrane region" description="Helical" evidence="2">
    <location>
        <begin position="292"/>
        <end position="314"/>
    </location>
</feature>
<organism evidence="4 5">
    <name type="scientific">Thalassoglobus neptunius</name>
    <dbReference type="NCBI Taxonomy" id="1938619"/>
    <lineage>
        <taxon>Bacteria</taxon>
        <taxon>Pseudomonadati</taxon>
        <taxon>Planctomycetota</taxon>
        <taxon>Planctomycetia</taxon>
        <taxon>Planctomycetales</taxon>
        <taxon>Planctomycetaceae</taxon>
        <taxon>Thalassoglobus</taxon>
    </lineage>
</organism>
<feature type="transmembrane region" description="Helical" evidence="2">
    <location>
        <begin position="251"/>
        <end position="271"/>
    </location>
</feature>
<comment type="caution">
    <text evidence="4">The sequence shown here is derived from an EMBL/GenBank/DDBJ whole genome shotgun (WGS) entry which is preliminary data.</text>
</comment>
<dbReference type="EMBL" id="SIHI01000021">
    <property type="protein sequence ID" value="TWT47977.1"/>
    <property type="molecule type" value="Genomic_DNA"/>
</dbReference>
<evidence type="ECO:0000313" key="5">
    <source>
        <dbReference type="Proteomes" id="UP000317243"/>
    </source>
</evidence>
<feature type="compositionally biased region" description="Gly residues" evidence="1">
    <location>
        <begin position="78"/>
        <end position="92"/>
    </location>
</feature>
<keyword evidence="2" id="KW-0812">Transmembrane</keyword>
<reference evidence="4 5" key="1">
    <citation type="submission" date="2019-02" db="EMBL/GenBank/DDBJ databases">
        <title>Deep-cultivation of Planctomycetes and their phenomic and genomic characterization uncovers novel biology.</title>
        <authorList>
            <person name="Wiegand S."/>
            <person name="Jogler M."/>
            <person name="Boedeker C."/>
            <person name="Pinto D."/>
            <person name="Vollmers J."/>
            <person name="Rivas-Marin E."/>
            <person name="Kohn T."/>
            <person name="Peeters S.H."/>
            <person name="Heuer A."/>
            <person name="Rast P."/>
            <person name="Oberbeckmann S."/>
            <person name="Bunk B."/>
            <person name="Jeske O."/>
            <person name="Meyerdierks A."/>
            <person name="Storesund J.E."/>
            <person name="Kallscheuer N."/>
            <person name="Luecker S."/>
            <person name="Lage O.M."/>
            <person name="Pohl T."/>
            <person name="Merkel B.J."/>
            <person name="Hornburger P."/>
            <person name="Mueller R.-W."/>
            <person name="Bruemmer F."/>
            <person name="Labrenz M."/>
            <person name="Spormann A.M."/>
            <person name="Op Den Camp H."/>
            <person name="Overmann J."/>
            <person name="Amann R."/>
            <person name="Jetten M.S.M."/>
            <person name="Mascher T."/>
            <person name="Medema M.H."/>
            <person name="Devos D.P."/>
            <person name="Kaster A.-K."/>
            <person name="Ovreas L."/>
            <person name="Rohde M."/>
            <person name="Galperin M.Y."/>
            <person name="Jogler C."/>
        </authorList>
    </citation>
    <scope>NUCLEOTIDE SEQUENCE [LARGE SCALE GENOMIC DNA]</scope>
    <source>
        <strain evidence="4 5">KOR42</strain>
    </source>
</reference>
<gene>
    <name evidence="4" type="ORF">KOR42_40610</name>
</gene>
<evidence type="ECO:0000313" key="4">
    <source>
        <dbReference type="EMBL" id="TWT47977.1"/>
    </source>
</evidence>
<evidence type="ECO:0000256" key="1">
    <source>
        <dbReference type="SAM" id="MobiDB-lite"/>
    </source>
</evidence>